<feature type="transmembrane region" description="Helical" evidence="8">
    <location>
        <begin position="301"/>
        <end position="317"/>
    </location>
</feature>
<dbReference type="OrthoDB" id="9775035at2"/>
<dbReference type="AlphaFoldDB" id="A0A5C5PYJ7"/>
<dbReference type="GO" id="GO:0009103">
    <property type="term" value="P:lipopolysaccharide biosynthetic process"/>
    <property type="evidence" value="ECO:0007669"/>
    <property type="project" value="UniProtKB-ARBA"/>
</dbReference>
<protein>
    <submittedName>
        <fullName evidence="10">Phospholipid carrier-dependent glycosyltransferase</fullName>
    </submittedName>
</protein>
<evidence type="ECO:0000256" key="4">
    <source>
        <dbReference type="ARBA" id="ARBA00022679"/>
    </source>
</evidence>
<keyword evidence="5 8" id="KW-0812">Transmembrane</keyword>
<evidence type="ECO:0000256" key="1">
    <source>
        <dbReference type="ARBA" id="ARBA00004651"/>
    </source>
</evidence>
<dbReference type="InterPro" id="IPR050297">
    <property type="entry name" value="LipidA_mod_glycosyltrf_83"/>
</dbReference>
<feature type="transmembrane region" description="Helical" evidence="8">
    <location>
        <begin position="168"/>
        <end position="199"/>
    </location>
</feature>
<dbReference type="EMBL" id="VFIP01000015">
    <property type="protein sequence ID" value="TWR95344.1"/>
    <property type="molecule type" value="Genomic_DNA"/>
</dbReference>
<gene>
    <name evidence="10" type="ORF">FJD37_10100</name>
</gene>
<feature type="transmembrane region" description="Helical" evidence="8">
    <location>
        <begin position="323"/>
        <end position="339"/>
    </location>
</feature>
<comment type="caution">
    <text evidence="10">The sequence shown here is derived from an EMBL/GenBank/DDBJ whole genome shotgun (WGS) entry which is preliminary data.</text>
</comment>
<dbReference type="PANTHER" id="PTHR33908:SF3">
    <property type="entry name" value="UNDECAPRENYL PHOSPHATE-ALPHA-4-AMINO-4-DEOXY-L-ARABINOSE ARABINOSYL TRANSFERASE"/>
    <property type="match status" value="1"/>
</dbReference>
<keyword evidence="3" id="KW-0328">Glycosyltransferase</keyword>
<proteinExistence type="predicted"/>
<dbReference type="Pfam" id="PF13231">
    <property type="entry name" value="PMT_2"/>
    <property type="match status" value="1"/>
</dbReference>
<feature type="transmembrane region" description="Helical" evidence="8">
    <location>
        <begin position="351"/>
        <end position="370"/>
    </location>
</feature>
<evidence type="ECO:0000256" key="5">
    <source>
        <dbReference type="ARBA" id="ARBA00022692"/>
    </source>
</evidence>
<evidence type="ECO:0000256" key="2">
    <source>
        <dbReference type="ARBA" id="ARBA00022475"/>
    </source>
</evidence>
<feature type="transmembrane region" description="Helical" evidence="8">
    <location>
        <begin position="266"/>
        <end position="289"/>
    </location>
</feature>
<evidence type="ECO:0000256" key="7">
    <source>
        <dbReference type="ARBA" id="ARBA00023136"/>
    </source>
</evidence>
<organism evidence="10 11">
    <name type="scientific">Pseudomonas saxonica</name>
    <dbReference type="NCBI Taxonomy" id="2600598"/>
    <lineage>
        <taxon>Bacteria</taxon>
        <taxon>Pseudomonadati</taxon>
        <taxon>Pseudomonadota</taxon>
        <taxon>Gammaproteobacteria</taxon>
        <taxon>Pseudomonadales</taxon>
        <taxon>Pseudomonadaceae</taxon>
        <taxon>Pseudomonas</taxon>
    </lineage>
</organism>
<dbReference type="GO" id="GO:0016763">
    <property type="term" value="F:pentosyltransferase activity"/>
    <property type="evidence" value="ECO:0007669"/>
    <property type="project" value="TreeGrafter"/>
</dbReference>
<accession>A0A5C5PYJ7</accession>
<dbReference type="GO" id="GO:0005886">
    <property type="term" value="C:plasma membrane"/>
    <property type="evidence" value="ECO:0007669"/>
    <property type="project" value="UniProtKB-SubCell"/>
</dbReference>
<feature type="transmembrane region" description="Helical" evidence="8">
    <location>
        <begin position="12"/>
        <end position="31"/>
    </location>
</feature>
<comment type="subcellular location">
    <subcellularLocation>
        <location evidence="1">Cell membrane</location>
        <topology evidence="1">Multi-pass membrane protein</topology>
    </subcellularLocation>
</comment>
<sequence>MKAIKHWRHEHNALLLLLSVSALMLLLGLGSRELWGPETRWANIALQMIQSGDYLDPYLMGSPYYDKPLPSYWLITAAAGLTGGLNHWSLRLSSVIAAWLSIWLVYLIGERLFRKDTGLIAGWMLASTFYFVFWGRVATADILTVCGLLAAIWWYWRGPDDTRLSRYCVFFLLLAVTSLLKGLIGFILPGLVLLPHLLSEQRWKRHLNGRLGMAVVMAAAVYLLPFVLSHVYGTATYGQSGLTLVLRENVVRFFQPFDNLGPVYTYLIYLPVYTLPWAPFWLVGLWAAVRQWRHLEPNARWLVWALLLLFVFFTASGSRRSYYVLPLVPFALLLAAWWVTQRKGLTKGWKIGLGAASALVLAVLAGFYPWSNAGGGIAVFGQQVKAQASKLAPWNQWRMVMIDVDNKLPLYVQNQGEPFYFVEAGTVPDQGADSAHFMAWLDKTSGQHFNPRRTLIFTQYRSGDPLPLGYLSVDHQVIVSQPDNGDRLVHRREWNSVAYVPLAHEGTHTLPVQD</sequence>
<keyword evidence="4 10" id="KW-0808">Transferase</keyword>
<name>A0A5C5PYJ7_9PSED</name>
<feature type="transmembrane region" description="Helical" evidence="8">
    <location>
        <begin position="211"/>
        <end position="232"/>
    </location>
</feature>
<evidence type="ECO:0000259" key="9">
    <source>
        <dbReference type="Pfam" id="PF13231"/>
    </source>
</evidence>
<feature type="transmembrane region" description="Helical" evidence="8">
    <location>
        <begin position="129"/>
        <end position="156"/>
    </location>
</feature>
<evidence type="ECO:0000256" key="6">
    <source>
        <dbReference type="ARBA" id="ARBA00022989"/>
    </source>
</evidence>
<dbReference type="PANTHER" id="PTHR33908">
    <property type="entry name" value="MANNOSYLTRANSFERASE YKCB-RELATED"/>
    <property type="match status" value="1"/>
</dbReference>
<dbReference type="RefSeq" id="WP_146426110.1">
    <property type="nucleotide sequence ID" value="NZ_VFIP01000015.1"/>
</dbReference>
<evidence type="ECO:0000313" key="11">
    <source>
        <dbReference type="Proteomes" id="UP000317901"/>
    </source>
</evidence>
<feature type="domain" description="Glycosyltransferase RgtA/B/C/D-like" evidence="9">
    <location>
        <begin position="66"/>
        <end position="226"/>
    </location>
</feature>
<dbReference type="GO" id="GO:0010041">
    <property type="term" value="P:response to iron(III) ion"/>
    <property type="evidence" value="ECO:0007669"/>
    <property type="project" value="TreeGrafter"/>
</dbReference>
<keyword evidence="6 8" id="KW-1133">Transmembrane helix</keyword>
<evidence type="ECO:0000256" key="3">
    <source>
        <dbReference type="ARBA" id="ARBA00022676"/>
    </source>
</evidence>
<keyword evidence="2" id="KW-1003">Cell membrane</keyword>
<reference evidence="10 11" key="1">
    <citation type="submission" date="2019-06" db="EMBL/GenBank/DDBJ databases">
        <title>Pseudomonas bimorpha sp. nov. isolated from bovine raw milk and skim milk concentrate.</title>
        <authorList>
            <person name="Hofmann K."/>
            <person name="Huptas C."/>
            <person name="Doll E."/>
            <person name="Scherer S."/>
            <person name="Wenning M."/>
        </authorList>
    </citation>
    <scope>NUCLEOTIDE SEQUENCE [LARGE SCALE GENOMIC DNA]</scope>
    <source>
        <strain evidence="10 11">DSM 108990</strain>
    </source>
</reference>
<evidence type="ECO:0000313" key="10">
    <source>
        <dbReference type="EMBL" id="TWR95344.1"/>
    </source>
</evidence>
<feature type="transmembrane region" description="Helical" evidence="8">
    <location>
        <begin position="88"/>
        <end position="108"/>
    </location>
</feature>
<keyword evidence="7 8" id="KW-0472">Membrane</keyword>
<dbReference type="InterPro" id="IPR038731">
    <property type="entry name" value="RgtA/B/C-like"/>
</dbReference>
<evidence type="ECO:0000256" key="8">
    <source>
        <dbReference type="SAM" id="Phobius"/>
    </source>
</evidence>
<dbReference type="Proteomes" id="UP000317901">
    <property type="component" value="Unassembled WGS sequence"/>
</dbReference>